<dbReference type="OrthoDB" id="1097285at2"/>
<reference evidence="3" key="1">
    <citation type="submission" date="2016-04" db="EMBL/GenBank/DDBJ databases">
        <title>Draft genome sequence of Paludibacter jiangxiensis strain NM7.</title>
        <authorList>
            <person name="Qiu Y."/>
            <person name="Matsuura N."/>
            <person name="Ohashi A."/>
            <person name="Tourlousse M.D."/>
            <person name="Sekiguchi Y."/>
        </authorList>
    </citation>
    <scope>NUCLEOTIDE SEQUENCE [LARGE SCALE GENOMIC DNA]</scope>
    <source>
        <strain evidence="3">NM7</strain>
    </source>
</reference>
<evidence type="ECO:0000313" key="2">
    <source>
        <dbReference type="EMBL" id="GAT63100.1"/>
    </source>
</evidence>
<dbReference type="Pfam" id="PF17415">
    <property type="entry name" value="NigD_C"/>
    <property type="match status" value="1"/>
</dbReference>
<dbReference type="Gene3D" id="2.60.40.2370">
    <property type="entry name" value="NigD-like, C-terminal beta sandwich domain"/>
    <property type="match status" value="1"/>
</dbReference>
<feature type="domain" description="NigD-like C-terminal" evidence="1">
    <location>
        <begin position="104"/>
        <end position="219"/>
    </location>
</feature>
<dbReference type="STRING" id="681398.PJIAN_3414"/>
<evidence type="ECO:0000259" key="1">
    <source>
        <dbReference type="Pfam" id="PF17415"/>
    </source>
</evidence>
<gene>
    <name evidence="2" type="ORF">PJIAN_3414</name>
</gene>
<dbReference type="PROSITE" id="PS51257">
    <property type="entry name" value="PROKAR_LIPOPROTEIN"/>
    <property type="match status" value="1"/>
</dbReference>
<accession>A0A170ZX20</accession>
<sequence length="222" mass="25149">MKIIGLVCICATLLSVTSCDKEEQSSLDKYWVSLATVYQTNHSGNFGVQFDNGSYAIANETDFKAENGKRVIINYSILSDSINEQLLRKIRINNINEIEIKKVEVLNAANQDSIGNDPVDIDEIWVGGNYLNVSFRYYGDKVKHLFSLVKNSLLPTATDGKTHLEFRQNAFSERYVIQNKGIISFDLKDFTNTLPLGNIQLVIEAKNYTGNVMRYELTYPKK</sequence>
<dbReference type="Gene3D" id="2.40.50.500">
    <property type="entry name" value="NigD-like N-terminal OB domain"/>
    <property type="match status" value="1"/>
</dbReference>
<keyword evidence="3" id="KW-1185">Reference proteome</keyword>
<dbReference type="InterPro" id="IPR035376">
    <property type="entry name" value="NigD_C"/>
</dbReference>
<dbReference type="RefSeq" id="WP_084252334.1">
    <property type="nucleotide sequence ID" value="NZ_BDCR01000003.1"/>
</dbReference>
<name>A0A170ZX20_9BACT</name>
<evidence type="ECO:0000313" key="3">
    <source>
        <dbReference type="Proteomes" id="UP000076586"/>
    </source>
</evidence>
<reference evidence="3" key="2">
    <citation type="journal article" date="2017" name="Genome Announc.">
        <title>Draft genome sequence of Paludibacter jiangxiensis NM7(T), a propionate-producing fermentative bacterium.</title>
        <authorList>
            <person name="Qiu Y.-L."/>
            <person name="Tourlousse D.M."/>
            <person name="Matsuura N."/>
            <person name="Ohashi A."/>
            <person name="Sekiguchi Y."/>
        </authorList>
    </citation>
    <scope>NUCLEOTIDE SEQUENCE [LARGE SCALE GENOMIC DNA]</scope>
    <source>
        <strain evidence="3">NM7</strain>
    </source>
</reference>
<dbReference type="Proteomes" id="UP000076586">
    <property type="component" value="Unassembled WGS sequence"/>
</dbReference>
<dbReference type="AlphaFoldDB" id="A0A170ZX20"/>
<dbReference type="InterPro" id="IPR038143">
    <property type="entry name" value="NigD-like_C_dom_sf"/>
</dbReference>
<dbReference type="EMBL" id="BDCR01000003">
    <property type="protein sequence ID" value="GAT63100.1"/>
    <property type="molecule type" value="Genomic_DNA"/>
</dbReference>
<protein>
    <submittedName>
        <fullName evidence="2">NigD-like protein</fullName>
    </submittedName>
</protein>
<comment type="caution">
    <text evidence="2">The sequence shown here is derived from an EMBL/GenBank/DDBJ whole genome shotgun (WGS) entry which is preliminary data.</text>
</comment>
<dbReference type="InterPro" id="IPR038179">
    <property type="entry name" value="NigD-like_N_sf"/>
</dbReference>
<proteinExistence type="predicted"/>
<organism evidence="2 3">
    <name type="scientific">Paludibacter jiangxiensis</name>
    <dbReference type="NCBI Taxonomy" id="681398"/>
    <lineage>
        <taxon>Bacteria</taxon>
        <taxon>Pseudomonadati</taxon>
        <taxon>Bacteroidota</taxon>
        <taxon>Bacteroidia</taxon>
        <taxon>Bacteroidales</taxon>
        <taxon>Paludibacteraceae</taxon>
        <taxon>Paludibacter</taxon>
    </lineage>
</organism>